<proteinExistence type="predicted"/>
<reference evidence="1 2" key="1">
    <citation type="journal article" date="2016" name="Nat. Commun.">
        <title>Thousands of microbial genomes shed light on interconnected biogeochemical processes in an aquifer system.</title>
        <authorList>
            <person name="Anantharaman K."/>
            <person name="Brown C.T."/>
            <person name="Hug L.A."/>
            <person name="Sharon I."/>
            <person name="Castelle C.J."/>
            <person name="Probst A.J."/>
            <person name="Thomas B.C."/>
            <person name="Singh A."/>
            <person name="Wilkins M.J."/>
            <person name="Karaoz U."/>
            <person name="Brodie E.L."/>
            <person name="Williams K.H."/>
            <person name="Hubbard S.S."/>
            <person name="Banfield J.F."/>
        </authorList>
    </citation>
    <scope>NUCLEOTIDE SEQUENCE [LARGE SCALE GENOMIC DNA]</scope>
</reference>
<organism evidence="1 2">
    <name type="scientific">Candidatus Kaiserbacteria bacterium RIFCSPHIGHO2_01_FULL_56_24</name>
    <dbReference type="NCBI Taxonomy" id="1798487"/>
    <lineage>
        <taxon>Bacteria</taxon>
        <taxon>Candidatus Kaiseribacteriota</taxon>
    </lineage>
</organism>
<gene>
    <name evidence="1" type="ORF">A2765_03535</name>
</gene>
<sequence>MEALKGGDEFVGQIIRKFNETTLHIWALDHKVAFPAYGVDASAWRIDELVVCRLDATASVIRKIERADASIETQYARKKFHG</sequence>
<dbReference type="EMBL" id="MFLA01000004">
    <property type="protein sequence ID" value="OGG60623.1"/>
    <property type="molecule type" value="Genomic_DNA"/>
</dbReference>
<accession>A0A1F6DGS3</accession>
<comment type="caution">
    <text evidence="1">The sequence shown here is derived from an EMBL/GenBank/DDBJ whole genome shotgun (WGS) entry which is preliminary data.</text>
</comment>
<evidence type="ECO:0000313" key="2">
    <source>
        <dbReference type="Proteomes" id="UP000176377"/>
    </source>
</evidence>
<protein>
    <submittedName>
        <fullName evidence="1">Uncharacterized protein</fullName>
    </submittedName>
</protein>
<evidence type="ECO:0000313" key="1">
    <source>
        <dbReference type="EMBL" id="OGG60623.1"/>
    </source>
</evidence>
<name>A0A1F6DGS3_9BACT</name>
<dbReference type="AlphaFoldDB" id="A0A1F6DGS3"/>
<dbReference type="Proteomes" id="UP000176377">
    <property type="component" value="Unassembled WGS sequence"/>
</dbReference>